<dbReference type="SUPFAM" id="SSF52058">
    <property type="entry name" value="L domain-like"/>
    <property type="match status" value="1"/>
</dbReference>
<dbReference type="InterPro" id="IPR032675">
    <property type="entry name" value="LRR_dom_sf"/>
</dbReference>
<keyword evidence="5" id="KW-1185">Reference proteome</keyword>
<dbReference type="GO" id="GO:0016020">
    <property type="term" value="C:membrane"/>
    <property type="evidence" value="ECO:0007669"/>
    <property type="project" value="TreeGrafter"/>
</dbReference>
<dbReference type="PANTHER" id="PTHR15048:SF0">
    <property type="entry name" value="STARCH-BINDING DOMAIN-CONTAINING PROTEIN 1"/>
    <property type="match status" value="1"/>
</dbReference>
<evidence type="ECO:0000313" key="4">
    <source>
        <dbReference type="EMBL" id="SZX72506.1"/>
    </source>
</evidence>
<feature type="coiled-coil region" evidence="2">
    <location>
        <begin position="1039"/>
        <end position="1077"/>
    </location>
</feature>
<feature type="region of interest" description="Disordered" evidence="3">
    <location>
        <begin position="860"/>
        <end position="879"/>
    </location>
</feature>
<dbReference type="Gene3D" id="3.80.10.10">
    <property type="entry name" value="Ribonuclease Inhibitor"/>
    <property type="match status" value="1"/>
</dbReference>
<evidence type="ECO:0000313" key="5">
    <source>
        <dbReference type="Proteomes" id="UP000256970"/>
    </source>
</evidence>
<dbReference type="PANTHER" id="PTHR15048">
    <property type="entry name" value="STARCH-BINDING DOMAIN-CONTAINING PROTEIN 1"/>
    <property type="match status" value="1"/>
</dbReference>
<dbReference type="Proteomes" id="UP000256970">
    <property type="component" value="Unassembled WGS sequence"/>
</dbReference>
<feature type="compositionally biased region" description="Low complexity" evidence="3">
    <location>
        <begin position="860"/>
        <end position="871"/>
    </location>
</feature>
<feature type="region of interest" description="Disordered" evidence="3">
    <location>
        <begin position="1105"/>
        <end position="1139"/>
    </location>
</feature>
<dbReference type="EMBL" id="FNXT01001140">
    <property type="protein sequence ID" value="SZX72506.1"/>
    <property type="molecule type" value="Genomic_DNA"/>
</dbReference>
<feature type="compositionally biased region" description="Gly residues" evidence="3">
    <location>
        <begin position="1121"/>
        <end position="1139"/>
    </location>
</feature>
<organism evidence="4 5">
    <name type="scientific">Tetradesmus obliquus</name>
    <name type="common">Green alga</name>
    <name type="synonym">Acutodesmus obliquus</name>
    <dbReference type="NCBI Taxonomy" id="3088"/>
    <lineage>
        <taxon>Eukaryota</taxon>
        <taxon>Viridiplantae</taxon>
        <taxon>Chlorophyta</taxon>
        <taxon>core chlorophytes</taxon>
        <taxon>Chlorophyceae</taxon>
        <taxon>CS clade</taxon>
        <taxon>Sphaeropleales</taxon>
        <taxon>Scenedesmaceae</taxon>
        <taxon>Tetradesmus</taxon>
    </lineage>
</organism>
<dbReference type="GO" id="GO:0005930">
    <property type="term" value="C:axoneme"/>
    <property type="evidence" value="ECO:0007669"/>
    <property type="project" value="UniProtKB-SubCell"/>
</dbReference>
<keyword evidence="2" id="KW-0175">Coiled coil</keyword>
<comment type="subcellular location">
    <subcellularLocation>
        <location evidence="1">Cytoplasm</location>
        <location evidence="1">Cytoskeleton</location>
        <location evidence="1">Cilium axoneme</location>
    </subcellularLocation>
</comment>
<evidence type="ECO:0000256" key="2">
    <source>
        <dbReference type="SAM" id="Coils"/>
    </source>
</evidence>
<feature type="region of interest" description="Disordered" evidence="3">
    <location>
        <begin position="811"/>
        <end position="839"/>
    </location>
</feature>
<protein>
    <submittedName>
        <fullName evidence="4">Uncharacterized protein</fullName>
    </submittedName>
</protein>
<name>A0A383W725_TETOB</name>
<dbReference type="AlphaFoldDB" id="A0A383W725"/>
<accession>A0A383W725</accession>
<sequence>METDRERPSGGASNLLLPELPGTFIQNLVCNFLDPGLRLSLRETCKALRAKVDAYSTPCCRLNGGRQGLERFHVLSQVSDGVQQLDASQVDPDLSCEAAEQQLPPGAWQKLRQLTCHCKQMVLVKTLVECRPRHLTSIVISARRGNWQHAGLLLQQLQRLPSLASLELALPPQHKLDELLAGLTQLRALTLTAAPRSSRDGNHWPLIPLLGASNNKAAKVDAAFWGAAICPLVQLTSLTLALPLCGTAALQLAPLARLASLHCCCAREQLPDLIEQLPVLQALTSLALDAKVGRRLSPAAMLQQSNVVLDLAPLGQLTRLVQLQLNIQQPLDLAALLPLSACRKLTHLGVSRLHLSLPWRGAELSPACAAAADAAEAALVAAVMAGQAALPLAQVLLTKPGAAHAAPLNVEGVSGSCLPLLPALAELKVSGVVGRLPLAVLGPGLQELCIQGCKRVWSHHKGYGAGDDQMDALMDVLAAGPAGVGGPPAAAAAAGGPPGAAAAVAGDLAGLGGAAGPAAQPPAAAAGAGDVAQVEPAGAAAAGGPAAPGALPAPAAAAAAAAAQQVALFAGGGGFDVAGFAPGSMAAGRVRAAAAQADLLVGLSCLQSLDLNFTQLCGICLSPSGGRALLDSLVSLTVLMRGSGSVPGGLPHMPRLRRLCFYDDYDLRMPGRPLAASYDQKEDHQLWMNQCDVQEITLAGSYILGGFFDGNALLKAKAQFRQLRRWVFRDCADLSAGHLAALLAVRVAPVVVLEGSSVLTHNDVRQLVALNPGCVTDVQWAAHVPPLPCREAAGRDFMAGVMGMGFLGPWEPAGLAGGPEEELQQQQQQAEMAEMDEQQMDAAVQQLEDQVQGLFPPPWAAAAQQQQQQQGGNAGGGAAGGGGGGGIFVGAGGGGGGGGAGGQQQQGGPGGLAMLLAQQQQQQQGGAAGQGQGAAAGQNILAAALQAAAAAVAAAAGGGPAAGQQQGQGGGPAAAGGLFAMLPGLIADAAAAAAAAGGGGGGGQQAAPGGVAGGGAAAAAAAAPGAAPGAMHQGVLANLQHVQQQAEAAAQQAMMLAEQAQQQLQAAMAQQLQQQQQQQQGGLQGALVAAMQAAWMPGAGVGGGVQAAPVPPPPAAAAAAGGEGGAGAAAGGGQQPEVA</sequence>
<evidence type="ECO:0000256" key="1">
    <source>
        <dbReference type="ARBA" id="ARBA00004430"/>
    </source>
</evidence>
<reference evidence="4 5" key="1">
    <citation type="submission" date="2016-10" db="EMBL/GenBank/DDBJ databases">
        <authorList>
            <person name="Cai Z."/>
        </authorList>
    </citation>
    <scope>NUCLEOTIDE SEQUENCE [LARGE SCALE GENOMIC DNA]</scope>
</reference>
<gene>
    <name evidence="4" type="ORF">BQ4739_LOCUS12679</name>
</gene>
<proteinExistence type="predicted"/>
<evidence type="ECO:0000256" key="3">
    <source>
        <dbReference type="SAM" id="MobiDB-lite"/>
    </source>
</evidence>